<evidence type="ECO:0000313" key="3">
    <source>
        <dbReference type="Proteomes" id="UP001198983"/>
    </source>
</evidence>
<protein>
    <recommendedName>
        <fullName evidence="4">Deacetylase PdaC domain-containing protein</fullName>
    </recommendedName>
</protein>
<reference evidence="2 3" key="1">
    <citation type="journal article" date="2023" name="Int. J. Syst. Evol. Microbiol.">
        <title>Terrisporobacter hibernicus sp. nov., isolated from bovine faeces in Northern Ireland.</title>
        <authorList>
            <person name="Mitchell M."/>
            <person name="Nguyen S.V."/>
            <person name="Connor M."/>
            <person name="Fairley D.J."/>
            <person name="Donoghue O."/>
            <person name="Marshall H."/>
            <person name="Koolman L."/>
            <person name="McMullan G."/>
            <person name="Schaffer K.E."/>
            <person name="McGrath J.W."/>
            <person name="Fanning S."/>
        </authorList>
    </citation>
    <scope>NUCLEOTIDE SEQUENCE [LARGE SCALE GENOMIC DNA]</scope>
    <source>
        <strain evidence="2 3">MCA3</strain>
    </source>
</reference>
<dbReference type="Proteomes" id="UP001198983">
    <property type="component" value="Chromosome"/>
</dbReference>
<feature type="region of interest" description="Disordered" evidence="1">
    <location>
        <begin position="17"/>
        <end position="37"/>
    </location>
</feature>
<dbReference type="AlphaFoldDB" id="A0AAX2ZHW8"/>
<gene>
    <name evidence="2" type="ORF">JW646_16890</name>
</gene>
<evidence type="ECO:0008006" key="4">
    <source>
        <dbReference type="Google" id="ProtNLM"/>
    </source>
</evidence>
<dbReference type="KEGG" id="tem:JW646_16890"/>
<feature type="compositionally biased region" description="Polar residues" evidence="1">
    <location>
        <begin position="17"/>
        <end position="27"/>
    </location>
</feature>
<dbReference type="RefSeq" id="WP_228415748.1">
    <property type="nucleotide sequence ID" value="NZ_CP081135.1"/>
</dbReference>
<name>A0AAX2ZHW8_9FIRM</name>
<organism evidence="2 3">
    <name type="scientific">Terrisporobacter hibernicus</name>
    <dbReference type="NCBI Taxonomy" id="2813371"/>
    <lineage>
        <taxon>Bacteria</taxon>
        <taxon>Bacillati</taxon>
        <taxon>Bacillota</taxon>
        <taxon>Clostridia</taxon>
        <taxon>Peptostreptococcales</taxon>
        <taxon>Peptostreptococcaceae</taxon>
        <taxon>Terrisporobacter</taxon>
    </lineage>
</organism>
<dbReference type="EMBL" id="CP081135">
    <property type="protein sequence ID" value="UEL47287.1"/>
    <property type="molecule type" value="Genomic_DNA"/>
</dbReference>
<evidence type="ECO:0000256" key="1">
    <source>
        <dbReference type="SAM" id="MobiDB-lite"/>
    </source>
</evidence>
<accession>A0AAX2ZHW8</accession>
<feature type="compositionally biased region" description="Basic and acidic residues" evidence="1">
    <location>
        <begin position="28"/>
        <end position="37"/>
    </location>
</feature>
<sequence length="136" mass="15643">MIVISIFMIGCNKTNNKSTDTPSNVSTKTEKNEKSDIEKIREKLSAASNYGESNPIERTMKKSIEYTKKYLPKDIKKVKNSYNSHTGVTKVIYESDNLYYSATYMHPFKEDGNNVDEYDLEKTVGITLWVNDHMPK</sequence>
<keyword evidence="3" id="KW-1185">Reference proteome</keyword>
<evidence type="ECO:0000313" key="2">
    <source>
        <dbReference type="EMBL" id="UEL47287.1"/>
    </source>
</evidence>
<proteinExistence type="predicted"/>